<organism evidence="3 4">
    <name type="scientific">Heterorhabditis bacteriophora</name>
    <name type="common">Entomopathogenic nematode worm</name>
    <dbReference type="NCBI Taxonomy" id="37862"/>
    <lineage>
        <taxon>Eukaryota</taxon>
        <taxon>Metazoa</taxon>
        <taxon>Ecdysozoa</taxon>
        <taxon>Nematoda</taxon>
        <taxon>Chromadorea</taxon>
        <taxon>Rhabditida</taxon>
        <taxon>Rhabditina</taxon>
        <taxon>Rhabditomorpha</taxon>
        <taxon>Strongyloidea</taxon>
        <taxon>Heterorhabditidae</taxon>
        <taxon>Heterorhabditis</taxon>
    </lineage>
</organism>
<dbReference type="WBParaSite" id="Hba_10157">
    <property type="protein sequence ID" value="Hba_10157"/>
    <property type="gene ID" value="Hba_10157"/>
</dbReference>
<dbReference type="InterPro" id="IPR006680">
    <property type="entry name" value="Amidohydro-rel"/>
</dbReference>
<evidence type="ECO:0000259" key="2">
    <source>
        <dbReference type="Pfam" id="PF01979"/>
    </source>
</evidence>
<dbReference type="AlphaFoldDB" id="A0A1I7WY42"/>
<dbReference type="GO" id="GO:0006046">
    <property type="term" value="P:N-acetylglucosamine catabolic process"/>
    <property type="evidence" value="ECO:0007669"/>
    <property type="project" value="TreeGrafter"/>
</dbReference>
<dbReference type="Gene3D" id="2.30.40.10">
    <property type="entry name" value="Urease, subunit C, domain 1"/>
    <property type="match status" value="1"/>
</dbReference>
<dbReference type="InterPro" id="IPR011059">
    <property type="entry name" value="Metal-dep_hydrolase_composite"/>
</dbReference>
<dbReference type="GO" id="GO:0008448">
    <property type="term" value="F:N-acetylglucosamine-6-phosphate deacetylase activity"/>
    <property type="evidence" value="ECO:0007669"/>
    <property type="project" value="TreeGrafter"/>
</dbReference>
<protein>
    <submittedName>
        <fullName evidence="4">N-acetylglucosamine-6-phosphate deacetylase</fullName>
    </submittedName>
</protein>
<reference evidence="4" key="1">
    <citation type="submission" date="2016-11" db="UniProtKB">
        <authorList>
            <consortium name="WormBaseParasite"/>
        </authorList>
    </citation>
    <scope>IDENTIFICATION</scope>
</reference>
<dbReference type="Proteomes" id="UP000095283">
    <property type="component" value="Unplaced"/>
</dbReference>
<dbReference type="PANTHER" id="PTHR11113">
    <property type="entry name" value="N-ACETYLGLUCOSAMINE-6-PHOSPHATE DEACETYLASE"/>
    <property type="match status" value="1"/>
</dbReference>
<evidence type="ECO:0000256" key="1">
    <source>
        <dbReference type="ARBA" id="ARBA00022801"/>
    </source>
</evidence>
<dbReference type="Pfam" id="PF01979">
    <property type="entry name" value="Amidohydro_1"/>
    <property type="match status" value="1"/>
</dbReference>
<feature type="domain" description="Amidohydrolase-related" evidence="2">
    <location>
        <begin position="21"/>
        <end position="224"/>
    </location>
</feature>
<accession>A0A1I7WY42</accession>
<proteinExistence type="predicted"/>
<dbReference type="PANTHER" id="PTHR11113:SF14">
    <property type="entry name" value="N-ACETYLGLUCOSAMINE-6-PHOSPHATE DEACETYLASE"/>
    <property type="match status" value="1"/>
</dbReference>
<sequence>MVTLAPELPGSDIAIRCLVENGVVVSLGHSSASLKDGENGFTAGARTLTHLFNAMQPYHHRDPGLIGLLTSKFLKDNMLYYGIISDGIHTHDSALRLAYRYYFTKRTYPEGLILVTDAIAALGMADGQHKMGELIINVKGLSAVLEGTTTTAGSVASMPLCIRHLMQAVRCSLEDALLCATKKPANLLGIAQNKGVLTVGADADLVLLSDSVEIIATFISGQLVYDTVQSSKYFPSLSMTFCHLSGNFRIPSNKGVNKTAHVLYPTRCTEGLFCNNFSQEVLLALLGKQRDANVESAAYAVFGEFIWYSLSELANFPHLMQPSGNCCFINS</sequence>
<dbReference type="InterPro" id="IPR032466">
    <property type="entry name" value="Metal_Hydrolase"/>
</dbReference>
<keyword evidence="1" id="KW-0378">Hydrolase</keyword>
<evidence type="ECO:0000313" key="3">
    <source>
        <dbReference type="Proteomes" id="UP000095283"/>
    </source>
</evidence>
<keyword evidence="3" id="KW-1185">Reference proteome</keyword>
<evidence type="ECO:0000313" key="4">
    <source>
        <dbReference type="WBParaSite" id="Hba_10157"/>
    </source>
</evidence>
<dbReference type="Gene3D" id="3.20.20.140">
    <property type="entry name" value="Metal-dependent hydrolases"/>
    <property type="match status" value="1"/>
</dbReference>
<dbReference type="SUPFAM" id="SSF51556">
    <property type="entry name" value="Metallo-dependent hydrolases"/>
    <property type="match status" value="1"/>
</dbReference>
<name>A0A1I7WY42_HETBA</name>